<keyword evidence="4" id="KW-0964">Secreted</keyword>
<evidence type="ECO:0000313" key="7">
    <source>
        <dbReference type="EMBL" id="GAA0596531.1"/>
    </source>
</evidence>
<protein>
    <recommendedName>
        <fullName evidence="3">Phospholipase D</fullName>
    </recommendedName>
    <alternativeName>
        <fullName evidence="5">Choline phosphatase</fullName>
    </alternativeName>
</protein>
<evidence type="ECO:0000256" key="1">
    <source>
        <dbReference type="ARBA" id="ARBA00003145"/>
    </source>
</evidence>
<dbReference type="InterPro" id="IPR025202">
    <property type="entry name" value="PLD-like_dom"/>
</dbReference>
<accession>A0ABN1FRU0</accession>
<evidence type="ECO:0000313" key="8">
    <source>
        <dbReference type="Proteomes" id="UP001501588"/>
    </source>
</evidence>
<feature type="domain" description="PLD phosphodiesterase" evidence="6">
    <location>
        <begin position="186"/>
        <end position="213"/>
    </location>
</feature>
<evidence type="ECO:0000256" key="2">
    <source>
        <dbReference type="ARBA" id="ARBA00004613"/>
    </source>
</evidence>
<evidence type="ECO:0000256" key="4">
    <source>
        <dbReference type="ARBA" id="ARBA00022525"/>
    </source>
</evidence>
<dbReference type="CDD" id="cd09110">
    <property type="entry name" value="PLDc_CLS_1"/>
    <property type="match status" value="1"/>
</dbReference>
<dbReference type="Pfam" id="PF13091">
    <property type="entry name" value="PLDc_2"/>
    <property type="match status" value="1"/>
</dbReference>
<evidence type="ECO:0000256" key="5">
    <source>
        <dbReference type="ARBA" id="ARBA00029594"/>
    </source>
</evidence>
<dbReference type="Gene3D" id="3.30.870.10">
    <property type="entry name" value="Endonuclease Chain A"/>
    <property type="match status" value="2"/>
</dbReference>
<dbReference type="Proteomes" id="UP001501588">
    <property type="component" value="Unassembled WGS sequence"/>
</dbReference>
<dbReference type="PANTHER" id="PTHR21248">
    <property type="entry name" value="CARDIOLIPIN SYNTHASE"/>
    <property type="match status" value="1"/>
</dbReference>
<evidence type="ECO:0000256" key="3">
    <source>
        <dbReference type="ARBA" id="ARBA00018392"/>
    </source>
</evidence>
<dbReference type="PANTHER" id="PTHR21248:SF22">
    <property type="entry name" value="PHOSPHOLIPASE D"/>
    <property type="match status" value="1"/>
</dbReference>
<feature type="domain" description="PLD phosphodiesterase" evidence="6">
    <location>
        <begin position="373"/>
        <end position="400"/>
    </location>
</feature>
<comment type="function">
    <text evidence="1">Could be a virulence factor.</text>
</comment>
<comment type="caution">
    <text evidence="7">The sequence shown here is derived from an EMBL/GenBank/DDBJ whole genome shotgun (WGS) entry which is preliminary data.</text>
</comment>
<gene>
    <name evidence="7" type="ORF">GCM10009416_38600</name>
</gene>
<sequence length="460" mass="48911">MGNSGVGEGRGEGTADVNDRAAGPCVKRRAAAGAFLAGAPALAAAGCARFPELPPPGSGVPIEADPLFREAMASAPVLPGNEVTPLFGGLQAFAGLFRGVEGARDHVNLEFYILQDVSVPRIDGGPSLFELLRAKLRQGVAVNVVYDSFGSKDTPGEAFDALRAAGANLLSFNPVNPLEARGGWRPNRRDHRKIAVVDGRVAMTGGINLDHVYENSCRRAAEGGPVETTEDACWADVAIRVEGPAVAALQRLFFETWARQGGGALPARDWFPPPTGSGRTRMRVLGSAPRAGRPYFYAARMAAIAGARRRVWLCAGYFVPTEREHAELARAARRGVDVRLLLPGVSDEGVALAAQRASYGPLLEAGVRVWEVRNSVLHAKCGVVDDAWAWVGSSNLDRRSVAWNNEVDAIVLEPEAAAALGASMTRVMAHAVPVTLDLWRGRGLGQRLRELAAWPVANLL</sequence>
<proteinExistence type="predicted"/>
<dbReference type="SMART" id="SM00155">
    <property type="entry name" value="PLDc"/>
    <property type="match status" value="2"/>
</dbReference>
<keyword evidence="8" id="KW-1185">Reference proteome</keyword>
<evidence type="ECO:0000259" key="6">
    <source>
        <dbReference type="PROSITE" id="PS50035"/>
    </source>
</evidence>
<dbReference type="EMBL" id="BAAAFZ010000061">
    <property type="protein sequence ID" value="GAA0596531.1"/>
    <property type="molecule type" value="Genomic_DNA"/>
</dbReference>
<dbReference type="PROSITE" id="PS50035">
    <property type="entry name" value="PLD"/>
    <property type="match status" value="2"/>
</dbReference>
<dbReference type="InterPro" id="IPR001736">
    <property type="entry name" value="PLipase_D/transphosphatidylase"/>
</dbReference>
<organism evidence="7 8">
    <name type="scientific">Craurococcus roseus</name>
    <dbReference type="NCBI Taxonomy" id="77585"/>
    <lineage>
        <taxon>Bacteria</taxon>
        <taxon>Pseudomonadati</taxon>
        <taxon>Pseudomonadota</taxon>
        <taxon>Alphaproteobacteria</taxon>
        <taxon>Acetobacterales</taxon>
        <taxon>Acetobacteraceae</taxon>
        <taxon>Craurococcus</taxon>
    </lineage>
</organism>
<dbReference type="RefSeq" id="WP_343897028.1">
    <property type="nucleotide sequence ID" value="NZ_BAAAFZ010000061.1"/>
</dbReference>
<dbReference type="SUPFAM" id="SSF56024">
    <property type="entry name" value="Phospholipase D/nuclease"/>
    <property type="match status" value="2"/>
</dbReference>
<name>A0ABN1FRU0_9PROT</name>
<comment type="subcellular location">
    <subcellularLocation>
        <location evidence="2">Secreted</location>
    </subcellularLocation>
</comment>
<reference evidence="7 8" key="1">
    <citation type="journal article" date="2019" name="Int. J. Syst. Evol. Microbiol.">
        <title>The Global Catalogue of Microorganisms (GCM) 10K type strain sequencing project: providing services to taxonomists for standard genome sequencing and annotation.</title>
        <authorList>
            <consortium name="The Broad Institute Genomics Platform"/>
            <consortium name="The Broad Institute Genome Sequencing Center for Infectious Disease"/>
            <person name="Wu L."/>
            <person name="Ma J."/>
        </authorList>
    </citation>
    <scope>NUCLEOTIDE SEQUENCE [LARGE SCALE GENOMIC DNA]</scope>
    <source>
        <strain evidence="7 8">JCM 9933</strain>
    </source>
</reference>